<proteinExistence type="predicted"/>
<gene>
    <name evidence="1" type="ORF">PtA15_10A658</name>
</gene>
<dbReference type="GeneID" id="77801751"/>
<dbReference type="RefSeq" id="XP_053024789.1">
    <property type="nucleotide sequence ID" value="XM_053160856.1"/>
</dbReference>
<protein>
    <submittedName>
        <fullName evidence="1">Uncharacterized protein</fullName>
    </submittedName>
</protein>
<name>A0ABY7CVA6_9BASI</name>
<organism evidence="1 2">
    <name type="scientific">Puccinia triticina</name>
    <dbReference type="NCBI Taxonomy" id="208348"/>
    <lineage>
        <taxon>Eukaryota</taxon>
        <taxon>Fungi</taxon>
        <taxon>Dikarya</taxon>
        <taxon>Basidiomycota</taxon>
        <taxon>Pucciniomycotina</taxon>
        <taxon>Pucciniomycetes</taxon>
        <taxon>Pucciniales</taxon>
        <taxon>Pucciniaceae</taxon>
        <taxon>Puccinia</taxon>
    </lineage>
</organism>
<evidence type="ECO:0000313" key="1">
    <source>
        <dbReference type="EMBL" id="WAQ89234.1"/>
    </source>
</evidence>
<keyword evidence="2" id="KW-1185">Reference proteome</keyword>
<evidence type="ECO:0000313" key="2">
    <source>
        <dbReference type="Proteomes" id="UP001164743"/>
    </source>
</evidence>
<dbReference type="EMBL" id="CP110430">
    <property type="protein sequence ID" value="WAQ89234.1"/>
    <property type="molecule type" value="Genomic_DNA"/>
</dbReference>
<reference evidence="1" key="1">
    <citation type="submission" date="2022-10" db="EMBL/GenBank/DDBJ databases">
        <title>Puccinia triticina Genome sequencing and assembly.</title>
        <authorList>
            <person name="Li C."/>
        </authorList>
    </citation>
    <scope>NUCLEOTIDE SEQUENCE</scope>
    <source>
        <strain evidence="1">Pt15</strain>
    </source>
</reference>
<sequence>MPVKCRQSPVIFQLPANLPSPSSSDIFEARSNTLAGKGGHQVISSPNSIP</sequence>
<accession>A0ABY7CVA6</accession>
<dbReference type="Proteomes" id="UP001164743">
    <property type="component" value="Chromosome 10A"/>
</dbReference>